<keyword evidence="3" id="KW-1185">Reference proteome</keyword>
<reference evidence="2 3" key="1">
    <citation type="journal article" date="2013" name="BMC Genomics">
        <title>Comparative genomics of parasitic silkworm microsporidia reveal an association between genome expansion and host adaptation.</title>
        <authorList>
            <person name="Pan G."/>
            <person name="Xu J."/>
            <person name="Li T."/>
            <person name="Xia Q."/>
            <person name="Liu S.L."/>
            <person name="Zhang G."/>
            <person name="Li S."/>
            <person name="Li C."/>
            <person name="Liu H."/>
            <person name="Yang L."/>
            <person name="Liu T."/>
            <person name="Zhang X."/>
            <person name="Wu Z."/>
            <person name="Fan W."/>
            <person name="Dang X."/>
            <person name="Xiang H."/>
            <person name="Tao M."/>
            <person name="Li Y."/>
            <person name="Hu J."/>
            <person name="Li Z."/>
            <person name="Lin L."/>
            <person name="Luo J."/>
            <person name="Geng L."/>
            <person name="Wang L."/>
            <person name="Long M."/>
            <person name="Wan Y."/>
            <person name="He N."/>
            <person name="Zhang Z."/>
            <person name="Lu C."/>
            <person name="Keeling P.J."/>
            <person name="Wang J."/>
            <person name="Xiang Z."/>
            <person name="Zhou Z."/>
        </authorList>
    </citation>
    <scope>NUCLEOTIDE SEQUENCE [LARGE SCALE GENOMIC DNA]</scope>
    <source>
        <strain evidence="3">CQ1 / CVCC 102059</strain>
    </source>
</reference>
<dbReference type="HOGENOM" id="CLU_1928200_0_0_1"/>
<protein>
    <submittedName>
        <fullName evidence="2">Uncharacterized protein</fullName>
    </submittedName>
</protein>
<evidence type="ECO:0000256" key="1">
    <source>
        <dbReference type="SAM" id="SignalP"/>
    </source>
</evidence>
<feature type="signal peptide" evidence="1">
    <location>
        <begin position="1"/>
        <end position="27"/>
    </location>
</feature>
<sequence>MSSSIFLFSTGLLYSLFVILFSKNAICSRLKNETGLSVNFMDLYGTLSTSIFNETINHPFTSTGKEIINTDVFCTFKNLIKKVFKRSDKVFLDLEKYTAFQDELIRKLKRLMKKSSVESKSGTSDDSLCFK</sequence>
<dbReference type="VEuPathDB" id="MicrosporidiaDB:NBO_608g0001"/>
<accession>R0KP70</accession>
<name>R0KP70_NOSB1</name>
<gene>
    <name evidence="2" type="ORF">NBO_608g0001</name>
</gene>
<dbReference type="Proteomes" id="UP000016927">
    <property type="component" value="Unassembled WGS sequence"/>
</dbReference>
<dbReference type="EMBL" id="KB909515">
    <property type="protein sequence ID" value="EOB11977.1"/>
    <property type="molecule type" value="Genomic_DNA"/>
</dbReference>
<feature type="chain" id="PRO_5004344082" evidence="1">
    <location>
        <begin position="28"/>
        <end position="131"/>
    </location>
</feature>
<keyword evidence="1" id="KW-0732">Signal</keyword>
<organism evidence="2 3">
    <name type="scientific">Nosema bombycis (strain CQ1 / CVCC 102059)</name>
    <name type="common">Microsporidian parasite</name>
    <name type="synonym">Pebrine of silkworm</name>
    <dbReference type="NCBI Taxonomy" id="578461"/>
    <lineage>
        <taxon>Eukaryota</taxon>
        <taxon>Fungi</taxon>
        <taxon>Fungi incertae sedis</taxon>
        <taxon>Microsporidia</taxon>
        <taxon>Nosematidae</taxon>
        <taxon>Nosema</taxon>
    </lineage>
</organism>
<evidence type="ECO:0000313" key="2">
    <source>
        <dbReference type="EMBL" id="EOB11977.1"/>
    </source>
</evidence>
<dbReference type="AlphaFoldDB" id="R0KP70"/>
<proteinExistence type="predicted"/>
<evidence type="ECO:0000313" key="3">
    <source>
        <dbReference type="Proteomes" id="UP000016927"/>
    </source>
</evidence>